<dbReference type="PANTHER" id="PTHR38420">
    <property type="entry name" value="AP-4-A PHOSPHORYLASE II"/>
    <property type="match status" value="1"/>
</dbReference>
<protein>
    <submittedName>
        <fullName evidence="2">Ap4A phosphorylase 2</fullName>
    </submittedName>
</protein>
<dbReference type="Proteomes" id="UP000007174">
    <property type="component" value="Unassembled WGS sequence"/>
</dbReference>
<dbReference type="GO" id="GO:0003877">
    <property type="term" value="F:ATP:ADP adenylyltransferase activity"/>
    <property type="evidence" value="ECO:0007669"/>
    <property type="project" value="InterPro"/>
</dbReference>
<dbReference type="InterPro" id="IPR019200">
    <property type="entry name" value="ATP_adenylylTrfase_C"/>
</dbReference>
<organism evidence="2 3">
    <name type="scientific">Colletotrichum higginsianum (strain IMI 349063)</name>
    <name type="common">Crucifer anthracnose fungus</name>
    <dbReference type="NCBI Taxonomy" id="759273"/>
    <lineage>
        <taxon>Eukaryota</taxon>
        <taxon>Fungi</taxon>
        <taxon>Dikarya</taxon>
        <taxon>Ascomycota</taxon>
        <taxon>Pezizomycotina</taxon>
        <taxon>Sordariomycetes</taxon>
        <taxon>Hypocreomycetidae</taxon>
        <taxon>Glomerellales</taxon>
        <taxon>Glomerellaceae</taxon>
        <taxon>Colletotrichum</taxon>
        <taxon>Colletotrichum destructivum species complex</taxon>
    </lineage>
</organism>
<reference evidence="3" key="1">
    <citation type="journal article" date="2012" name="Nat. Genet.">
        <title>Lifestyle transitions in plant pathogenic Colletotrichum fungi deciphered by genome and transcriptome analyses.</title>
        <authorList>
            <person name="O'Connell R.J."/>
            <person name="Thon M.R."/>
            <person name="Hacquard S."/>
            <person name="Amyotte S.G."/>
            <person name="Kleemann J."/>
            <person name="Torres M.F."/>
            <person name="Damm U."/>
            <person name="Buiate E.A."/>
            <person name="Epstein L."/>
            <person name="Alkan N."/>
            <person name="Altmueller J."/>
            <person name="Alvarado-Balderrama L."/>
            <person name="Bauser C.A."/>
            <person name="Becker C."/>
            <person name="Birren B.W."/>
            <person name="Chen Z."/>
            <person name="Choi J."/>
            <person name="Crouch J.A."/>
            <person name="Duvick J.P."/>
            <person name="Farman M.A."/>
            <person name="Gan P."/>
            <person name="Heiman D."/>
            <person name="Henrissat B."/>
            <person name="Howard R.J."/>
            <person name="Kabbage M."/>
            <person name="Koch C."/>
            <person name="Kracher B."/>
            <person name="Kubo Y."/>
            <person name="Law A.D."/>
            <person name="Lebrun M.-H."/>
            <person name="Lee Y.-H."/>
            <person name="Miyara I."/>
            <person name="Moore N."/>
            <person name="Neumann U."/>
            <person name="Nordstroem K."/>
            <person name="Panaccione D.G."/>
            <person name="Panstruga R."/>
            <person name="Place M."/>
            <person name="Proctor R.H."/>
            <person name="Prusky D."/>
            <person name="Rech G."/>
            <person name="Reinhardt R."/>
            <person name="Rollins J.A."/>
            <person name="Rounsley S."/>
            <person name="Schardl C.L."/>
            <person name="Schwartz D.C."/>
            <person name="Shenoy N."/>
            <person name="Shirasu K."/>
            <person name="Sikhakolli U.R."/>
            <person name="Stueber K."/>
            <person name="Sukno S.A."/>
            <person name="Sweigard J.A."/>
            <person name="Takano Y."/>
            <person name="Takahara H."/>
            <person name="Trail F."/>
            <person name="van der Does H.C."/>
            <person name="Voll L.M."/>
            <person name="Will I."/>
            <person name="Young S."/>
            <person name="Zeng Q."/>
            <person name="Zhang J."/>
            <person name="Zhou S."/>
            <person name="Dickman M.B."/>
            <person name="Schulze-Lefert P."/>
            <person name="Ver Loren van Themaat E."/>
            <person name="Ma L.-J."/>
            <person name="Vaillancourt L.J."/>
        </authorList>
    </citation>
    <scope>NUCLEOTIDE SEQUENCE [LARGE SCALE GENOMIC DNA]</scope>
    <source>
        <strain evidence="3">IMI 349063</strain>
    </source>
</reference>
<dbReference type="Pfam" id="PF09830">
    <property type="entry name" value="ATP_transf"/>
    <property type="match status" value="1"/>
</dbReference>
<sequence length="89" mass="9658">MLRQATELIPGRDAVVEDDEDGKRVAMPHNVILGRRWMVVVPRVTDGVDGAGVNAAGMLGVVWASEVGTAEKWKRLGPRRVLREVGVGK</sequence>
<gene>
    <name evidence="2" type="ORF">CH063_14922</name>
</gene>
<dbReference type="VEuPathDB" id="FungiDB:CH63R_09926"/>
<dbReference type="EMBL" id="CACQ02008284">
    <property type="protein sequence ID" value="CCF46045.1"/>
    <property type="molecule type" value="Genomic_DNA"/>
</dbReference>
<accession>H1W0N2</accession>
<proteinExistence type="predicted"/>
<evidence type="ECO:0000313" key="3">
    <source>
        <dbReference type="Proteomes" id="UP000007174"/>
    </source>
</evidence>
<dbReference type="AlphaFoldDB" id="H1W0N2"/>
<dbReference type="HOGENOM" id="CLU_2454628_0_0_1"/>
<name>H1W0N2_COLHI</name>
<dbReference type="STRING" id="759273.H1W0N2"/>
<dbReference type="InterPro" id="IPR009163">
    <property type="entry name" value="Ap4A_phos1/2"/>
</dbReference>
<evidence type="ECO:0000259" key="1">
    <source>
        <dbReference type="Pfam" id="PF09830"/>
    </source>
</evidence>
<dbReference type="InterPro" id="IPR043171">
    <property type="entry name" value="Ap4A_phos1/2-like"/>
</dbReference>
<dbReference type="PANTHER" id="PTHR38420:SF1">
    <property type="entry name" value="PUTATIVE (AFU_ORTHOLOGUE AFUA_5G14690)-RELATED"/>
    <property type="match status" value="1"/>
</dbReference>
<dbReference type="GO" id="GO:0005524">
    <property type="term" value="F:ATP binding"/>
    <property type="evidence" value="ECO:0007669"/>
    <property type="project" value="InterPro"/>
</dbReference>
<dbReference type="GO" id="GO:0009117">
    <property type="term" value="P:nucleotide metabolic process"/>
    <property type="evidence" value="ECO:0007669"/>
    <property type="project" value="InterPro"/>
</dbReference>
<feature type="domain" description="ATP adenylyltransferase C-terminal" evidence="1">
    <location>
        <begin position="14"/>
        <end position="87"/>
    </location>
</feature>
<dbReference type="Gene3D" id="3.30.428.70">
    <property type="match status" value="1"/>
</dbReference>
<evidence type="ECO:0000313" key="2">
    <source>
        <dbReference type="EMBL" id="CCF46045.1"/>
    </source>
</evidence>